<keyword evidence="2" id="KW-1185">Reference proteome</keyword>
<dbReference type="EMBL" id="MU150312">
    <property type="protein sequence ID" value="KAF9459696.1"/>
    <property type="molecule type" value="Genomic_DNA"/>
</dbReference>
<dbReference type="AlphaFoldDB" id="A0A9P6CBL9"/>
<protein>
    <submittedName>
        <fullName evidence="1">Uncharacterized protein</fullName>
    </submittedName>
</protein>
<sequence length="79" mass="8606">MFQAMVWRSAMMRSATKSIDSVFSIMGLFGVQLDPAKYNTQSEALFALLQNILKNGGTVNWLAASVVMPGLLPILPTLC</sequence>
<dbReference type="OrthoDB" id="5122891at2759"/>
<gene>
    <name evidence="1" type="ORF">BDZ94DRAFT_1267836</name>
</gene>
<comment type="caution">
    <text evidence="1">The sequence shown here is derived from an EMBL/GenBank/DDBJ whole genome shotgun (WGS) entry which is preliminary data.</text>
</comment>
<reference evidence="1" key="1">
    <citation type="submission" date="2020-11" db="EMBL/GenBank/DDBJ databases">
        <authorList>
            <consortium name="DOE Joint Genome Institute"/>
            <person name="Ahrendt S."/>
            <person name="Riley R."/>
            <person name="Andreopoulos W."/>
            <person name="Labutti K."/>
            <person name="Pangilinan J."/>
            <person name="Ruiz-Duenas F.J."/>
            <person name="Barrasa J.M."/>
            <person name="Sanchez-Garcia M."/>
            <person name="Camarero S."/>
            <person name="Miyauchi S."/>
            <person name="Serrano A."/>
            <person name="Linde D."/>
            <person name="Babiker R."/>
            <person name="Drula E."/>
            <person name="Ayuso-Fernandez I."/>
            <person name="Pacheco R."/>
            <person name="Padilla G."/>
            <person name="Ferreira P."/>
            <person name="Barriuso J."/>
            <person name="Kellner H."/>
            <person name="Castanera R."/>
            <person name="Alfaro M."/>
            <person name="Ramirez L."/>
            <person name="Pisabarro A.G."/>
            <person name="Kuo A."/>
            <person name="Tritt A."/>
            <person name="Lipzen A."/>
            <person name="He G."/>
            <person name="Yan M."/>
            <person name="Ng V."/>
            <person name="Cullen D."/>
            <person name="Martin F."/>
            <person name="Rosso M.-N."/>
            <person name="Henrissat B."/>
            <person name="Hibbett D."/>
            <person name="Martinez A.T."/>
            <person name="Grigoriev I.V."/>
        </authorList>
    </citation>
    <scope>NUCLEOTIDE SEQUENCE</scope>
    <source>
        <strain evidence="1">CBS 247.69</strain>
    </source>
</reference>
<dbReference type="Proteomes" id="UP000807353">
    <property type="component" value="Unassembled WGS sequence"/>
</dbReference>
<name>A0A9P6CBL9_9AGAR</name>
<accession>A0A9P6CBL9</accession>
<evidence type="ECO:0000313" key="2">
    <source>
        <dbReference type="Proteomes" id="UP000807353"/>
    </source>
</evidence>
<proteinExistence type="predicted"/>
<evidence type="ECO:0000313" key="1">
    <source>
        <dbReference type="EMBL" id="KAF9459696.1"/>
    </source>
</evidence>
<organism evidence="1 2">
    <name type="scientific">Collybia nuda</name>
    <dbReference type="NCBI Taxonomy" id="64659"/>
    <lineage>
        <taxon>Eukaryota</taxon>
        <taxon>Fungi</taxon>
        <taxon>Dikarya</taxon>
        <taxon>Basidiomycota</taxon>
        <taxon>Agaricomycotina</taxon>
        <taxon>Agaricomycetes</taxon>
        <taxon>Agaricomycetidae</taxon>
        <taxon>Agaricales</taxon>
        <taxon>Tricholomatineae</taxon>
        <taxon>Clitocybaceae</taxon>
        <taxon>Collybia</taxon>
    </lineage>
</organism>